<keyword evidence="2" id="KW-1185">Reference proteome</keyword>
<proteinExistence type="predicted"/>
<organism evidence="1 2">
    <name type="scientific">Dentiscutata erythropus</name>
    <dbReference type="NCBI Taxonomy" id="1348616"/>
    <lineage>
        <taxon>Eukaryota</taxon>
        <taxon>Fungi</taxon>
        <taxon>Fungi incertae sedis</taxon>
        <taxon>Mucoromycota</taxon>
        <taxon>Glomeromycotina</taxon>
        <taxon>Glomeromycetes</taxon>
        <taxon>Diversisporales</taxon>
        <taxon>Gigasporaceae</taxon>
        <taxon>Dentiscutata</taxon>
    </lineage>
</organism>
<accession>A0A9N9CXT1</accession>
<evidence type="ECO:0000313" key="2">
    <source>
        <dbReference type="Proteomes" id="UP000789405"/>
    </source>
</evidence>
<reference evidence="1" key="1">
    <citation type="submission" date="2021-06" db="EMBL/GenBank/DDBJ databases">
        <authorList>
            <person name="Kallberg Y."/>
            <person name="Tangrot J."/>
            <person name="Rosling A."/>
        </authorList>
    </citation>
    <scope>NUCLEOTIDE SEQUENCE</scope>
    <source>
        <strain evidence="1">MA453B</strain>
    </source>
</reference>
<sequence length="74" mass="8403">MIDKNEELNMRDSKNNKVELLDARLSNILNRGSNLSTGEISFLESCNNRIGVSDDEHDTHILSRICLKQECKPS</sequence>
<protein>
    <submittedName>
        <fullName evidence="1">830_t:CDS:1</fullName>
    </submittedName>
</protein>
<dbReference type="AlphaFoldDB" id="A0A9N9CXT1"/>
<name>A0A9N9CXT1_9GLOM</name>
<gene>
    <name evidence="1" type="ORF">DERYTH_LOCUS8364</name>
</gene>
<comment type="caution">
    <text evidence="1">The sequence shown here is derived from an EMBL/GenBank/DDBJ whole genome shotgun (WGS) entry which is preliminary data.</text>
</comment>
<dbReference type="Proteomes" id="UP000789405">
    <property type="component" value="Unassembled WGS sequence"/>
</dbReference>
<evidence type="ECO:0000313" key="1">
    <source>
        <dbReference type="EMBL" id="CAG8615482.1"/>
    </source>
</evidence>
<dbReference type="EMBL" id="CAJVPY010004299">
    <property type="protein sequence ID" value="CAG8615482.1"/>
    <property type="molecule type" value="Genomic_DNA"/>
</dbReference>